<comment type="caution">
    <text evidence="2">The sequence shown here is derived from an EMBL/GenBank/DDBJ whole genome shotgun (WGS) entry which is preliminary data.</text>
</comment>
<dbReference type="EMBL" id="BSOW01000044">
    <property type="protein sequence ID" value="GLR91232.1"/>
    <property type="molecule type" value="Genomic_DNA"/>
</dbReference>
<keyword evidence="3" id="KW-1185">Reference proteome</keyword>
<organism evidence="2 3">
    <name type="scientific">Bradyrhizobium iriomotense</name>
    <dbReference type="NCBI Taxonomy" id="441950"/>
    <lineage>
        <taxon>Bacteria</taxon>
        <taxon>Pseudomonadati</taxon>
        <taxon>Pseudomonadota</taxon>
        <taxon>Alphaproteobacteria</taxon>
        <taxon>Hyphomicrobiales</taxon>
        <taxon>Nitrobacteraceae</taxon>
        <taxon>Bradyrhizobium</taxon>
    </lineage>
</organism>
<proteinExistence type="predicted"/>
<evidence type="ECO:0000256" key="1">
    <source>
        <dbReference type="SAM" id="SignalP"/>
    </source>
</evidence>
<feature type="signal peptide" evidence="1">
    <location>
        <begin position="1"/>
        <end position="22"/>
    </location>
</feature>
<evidence type="ECO:0000313" key="3">
    <source>
        <dbReference type="Proteomes" id="UP001156905"/>
    </source>
</evidence>
<gene>
    <name evidence="2" type="ORF">GCM10007857_79490</name>
</gene>
<dbReference type="Proteomes" id="UP001156905">
    <property type="component" value="Unassembled WGS sequence"/>
</dbReference>
<evidence type="ECO:0000313" key="2">
    <source>
        <dbReference type="EMBL" id="GLR91232.1"/>
    </source>
</evidence>
<feature type="chain" id="PRO_5046573798" evidence="1">
    <location>
        <begin position="23"/>
        <end position="69"/>
    </location>
</feature>
<reference evidence="3" key="1">
    <citation type="journal article" date="2019" name="Int. J. Syst. Evol. Microbiol.">
        <title>The Global Catalogue of Microorganisms (GCM) 10K type strain sequencing project: providing services to taxonomists for standard genome sequencing and annotation.</title>
        <authorList>
            <consortium name="The Broad Institute Genomics Platform"/>
            <consortium name="The Broad Institute Genome Sequencing Center for Infectious Disease"/>
            <person name="Wu L."/>
            <person name="Ma J."/>
        </authorList>
    </citation>
    <scope>NUCLEOTIDE SEQUENCE [LARGE SCALE GENOMIC DNA]</scope>
    <source>
        <strain evidence="3">NBRC 102520</strain>
    </source>
</reference>
<accession>A0ABQ6BGC4</accession>
<protein>
    <submittedName>
        <fullName evidence="2">Uncharacterized protein</fullName>
    </submittedName>
</protein>
<sequence>MKKCLWLTLVVPVLAFSGPASACKSAGYSVNGEPQCITTSDGPGQPYTDGRATVSGWEWYKIHRLHRRF</sequence>
<keyword evidence="1" id="KW-0732">Signal</keyword>
<name>A0ABQ6BGC4_9BRAD</name>